<feature type="non-terminal residue" evidence="3">
    <location>
        <position position="1"/>
    </location>
</feature>
<reference evidence="3" key="1">
    <citation type="submission" date="2023-10" db="EMBL/GenBank/DDBJ databases">
        <title>Genome assembly of Pristionchus species.</title>
        <authorList>
            <person name="Yoshida K."/>
            <person name="Sommer R.J."/>
        </authorList>
    </citation>
    <scope>NUCLEOTIDE SEQUENCE</scope>
    <source>
        <strain evidence="3">RS5133</strain>
    </source>
</reference>
<sequence>LIVLQSILLTLPIEILTKICLLLSFGDRKSLGSTCHRLYRFEREVGQHRLHEVVAIKESLQFEIYPQPHNIDKRRIIVTQKMAMDIFKKARIHGLNFLEVKVLPTIAELDVFRSATFVILKVRN</sequence>
<keyword evidence="1" id="KW-0732">Signal</keyword>
<dbReference type="Pfam" id="PF00646">
    <property type="entry name" value="F-box"/>
    <property type="match status" value="1"/>
</dbReference>
<dbReference type="Proteomes" id="UP001432322">
    <property type="component" value="Unassembled WGS sequence"/>
</dbReference>
<dbReference type="SUPFAM" id="SSF81383">
    <property type="entry name" value="F-box domain"/>
    <property type="match status" value="1"/>
</dbReference>
<dbReference type="AlphaFoldDB" id="A0AAV5V069"/>
<name>A0AAV5V069_9BILA</name>
<comment type="caution">
    <text evidence="3">The sequence shown here is derived from an EMBL/GenBank/DDBJ whole genome shotgun (WGS) entry which is preliminary data.</text>
</comment>
<feature type="domain" description="F-box" evidence="2">
    <location>
        <begin position="8"/>
        <end position="41"/>
    </location>
</feature>
<dbReference type="EMBL" id="BTSY01000001">
    <property type="protein sequence ID" value="GMT11742.1"/>
    <property type="molecule type" value="Genomic_DNA"/>
</dbReference>
<gene>
    <name evidence="3" type="ORF">PFISCL1PPCAC_3039</name>
</gene>
<evidence type="ECO:0000313" key="3">
    <source>
        <dbReference type="EMBL" id="GMT11742.1"/>
    </source>
</evidence>
<dbReference type="CDD" id="cd09917">
    <property type="entry name" value="F-box_SF"/>
    <property type="match status" value="1"/>
</dbReference>
<evidence type="ECO:0000259" key="2">
    <source>
        <dbReference type="Pfam" id="PF00646"/>
    </source>
</evidence>
<keyword evidence="4" id="KW-1185">Reference proteome</keyword>
<feature type="chain" id="PRO_5043831678" description="F-box domain-containing protein" evidence="1">
    <location>
        <begin position="18"/>
        <end position="124"/>
    </location>
</feature>
<accession>A0AAV5V069</accession>
<dbReference type="InterPro" id="IPR001810">
    <property type="entry name" value="F-box_dom"/>
</dbReference>
<protein>
    <recommendedName>
        <fullName evidence="2">F-box domain-containing protein</fullName>
    </recommendedName>
</protein>
<organism evidence="3 4">
    <name type="scientific">Pristionchus fissidentatus</name>
    <dbReference type="NCBI Taxonomy" id="1538716"/>
    <lineage>
        <taxon>Eukaryota</taxon>
        <taxon>Metazoa</taxon>
        <taxon>Ecdysozoa</taxon>
        <taxon>Nematoda</taxon>
        <taxon>Chromadorea</taxon>
        <taxon>Rhabditida</taxon>
        <taxon>Rhabditina</taxon>
        <taxon>Diplogasteromorpha</taxon>
        <taxon>Diplogasteroidea</taxon>
        <taxon>Neodiplogasteridae</taxon>
        <taxon>Pristionchus</taxon>
    </lineage>
</organism>
<proteinExistence type="predicted"/>
<evidence type="ECO:0000256" key="1">
    <source>
        <dbReference type="SAM" id="SignalP"/>
    </source>
</evidence>
<evidence type="ECO:0000313" key="4">
    <source>
        <dbReference type="Proteomes" id="UP001432322"/>
    </source>
</evidence>
<feature type="signal peptide" evidence="1">
    <location>
        <begin position="1"/>
        <end position="17"/>
    </location>
</feature>
<dbReference type="InterPro" id="IPR036047">
    <property type="entry name" value="F-box-like_dom_sf"/>
</dbReference>